<dbReference type="EMBL" id="GGFL01009594">
    <property type="protein sequence ID" value="MBW73772.1"/>
    <property type="molecule type" value="Transcribed_RNA"/>
</dbReference>
<name>A0A2M4D862_ANODA</name>
<sequence>MIRCRKMASHYARHSCKLFAVFSLSLAHSHRLDSIHKRQDKWRRGESRLINLEPEMMSRSQCPPAAVSCVPPFARCFSFVRWRIHYISTLAS</sequence>
<dbReference type="AlphaFoldDB" id="A0A2M4D862"/>
<reference evidence="1" key="1">
    <citation type="submission" date="2018-01" db="EMBL/GenBank/DDBJ databases">
        <title>An insight into the sialome of Amazonian anophelines.</title>
        <authorList>
            <person name="Ribeiro J.M."/>
            <person name="Scarpassa V."/>
            <person name="Calvo E."/>
        </authorList>
    </citation>
    <scope>NUCLEOTIDE SEQUENCE</scope>
</reference>
<accession>A0A2M4D862</accession>
<organism evidence="1">
    <name type="scientific">Anopheles darlingi</name>
    <name type="common">Mosquito</name>
    <dbReference type="NCBI Taxonomy" id="43151"/>
    <lineage>
        <taxon>Eukaryota</taxon>
        <taxon>Metazoa</taxon>
        <taxon>Ecdysozoa</taxon>
        <taxon>Arthropoda</taxon>
        <taxon>Hexapoda</taxon>
        <taxon>Insecta</taxon>
        <taxon>Pterygota</taxon>
        <taxon>Neoptera</taxon>
        <taxon>Endopterygota</taxon>
        <taxon>Diptera</taxon>
        <taxon>Nematocera</taxon>
        <taxon>Culicoidea</taxon>
        <taxon>Culicidae</taxon>
        <taxon>Anophelinae</taxon>
        <taxon>Anopheles</taxon>
    </lineage>
</organism>
<proteinExistence type="predicted"/>
<evidence type="ECO:0000313" key="1">
    <source>
        <dbReference type="EMBL" id="MBW73772.1"/>
    </source>
</evidence>
<protein>
    <submittedName>
        <fullName evidence="1">Putative secreted protein</fullName>
    </submittedName>
</protein>